<gene>
    <name evidence="19" type="primary">ND2</name>
</gene>
<evidence type="ECO:0000256" key="9">
    <source>
        <dbReference type="ARBA" id="ARBA00022967"/>
    </source>
</evidence>
<proteinExistence type="inferred from homology"/>
<feature type="transmembrane region" description="Helical" evidence="17">
    <location>
        <begin position="89"/>
        <end position="108"/>
    </location>
</feature>
<evidence type="ECO:0000313" key="19">
    <source>
        <dbReference type="EMBL" id="QYK91408.1"/>
    </source>
</evidence>
<keyword evidence="8 17" id="KW-0999">Mitochondrion inner membrane</keyword>
<evidence type="ECO:0000256" key="11">
    <source>
        <dbReference type="ARBA" id="ARBA00022989"/>
    </source>
</evidence>
<keyword evidence="11 17" id="KW-1133">Transmembrane helix</keyword>
<keyword evidence="6 17" id="KW-0679">Respiratory chain</keyword>
<dbReference type="EMBL" id="MZ189977">
    <property type="protein sequence ID" value="QYK91408.1"/>
    <property type="molecule type" value="Genomic_DNA"/>
</dbReference>
<comment type="subcellular location">
    <subcellularLocation>
        <location evidence="1 17">Mitochondrion inner membrane</location>
        <topology evidence="1 17">Multi-pass membrane protein</topology>
    </subcellularLocation>
</comment>
<geneLocation type="mitochondrion" evidence="19"/>
<evidence type="ECO:0000256" key="2">
    <source>
        <dbReference type="ARBA" id="ARBA00007012"/>
    </source>
</evidence>
<dbReference type="GO" id="GO:0006120">
    <property type="term" value="P:mitochondrial electron transport, NADH to ubiquinone"/>
    <property type="evidence" value="ECO:0007669"/>
    <property type="project" value="InterPro"/>
</dbReference>
<keyword evidence="14 17" id="KW-0496">Mitochondrion</keyword>
<evidence type="ECO:0000256" key="5">
    <source>
        <dbReference type="ARBA" id="ARBA00022448"/>
    </source>
</evidence>
<evidence type="ECO:0000256" key="7">
    <source>
        <dbReference type="ARBA" id="ARBA00022692"/>
    </source>
</evidence>
<keyword evidence="12 17" id="KW-0520">NAD</keyword>
<keyword evidence="10 17" id="KW-0249">Electron transport</keyword>
<feature type="transmembrane region" description="Helical" evidence="17">
    <location>
        <begin position="57"/>
        <end position="77"/>
    </location>
</feature>
<comment type="catalytic activity">
    <reaction evidence="16 17">
        <text>a ubiquinone + NADH + 5 H(+)(in) = a ubiquinol + NAD(+) + 4 H(+)(out)</text>
        <dbReference type="Rhea" id="RHEA:29091"/>
        <dbReference type="Rhea" id="RHEA-COMP:9565"/>
        <dbReference type="Rhea" id="RHEA-COMP:9566"/>
        <dbReference type="ChEBI" id="CHEBI:15378"/>
        <dbReference type="ChEBI" id="CHEBI:16389"/>
        <dbReference type="ChEBI" id="CHEBI:17976"/>
        <dbReference type="ChEBI" id="CHEBI:57540"/>
        <dbReference type="ChEBI" id="CHEBI:57945"/>
        <dbReference type="EC" id="7.1.1.2"/>
    </reaction>
</comment>
<evidence type="ECO:0000256" key="12">
    <source>
        <dbReference type="ARBA" id="ARBA00023027"/>
    </source>
</evidence>
<feature type="transmembrane region" description="Helical" evidence="17">
    <location>
        <begin position="170"/>
        <end position="189"/>
    </location>
</feature>
<evidence type="ECO:0000256" key="13">
    <source>
        <dbReference type="ARBA" id="ARBA00023075"/>
    </source>
</evidence>
<evidence type="ECO:0000256" key="8">
    <source>
        <dbReference type="ARBA" id="ARBA00022792"/>
    </source>
</evidence>
<dbReference type="PANTHER" id="PTHR46552:SF1">
    <property type="entry name" value="NADH-UBIQUINONE OXIDOREDUCTASE CHAIN 2"/>
    <property type="match status" value="1"/>
</dbReference>
<protein>
    <recommendedName>
        <fullName evidence="4 17">NADH-ubiquinone oxidoreductase chain 2</fullName>
        <ecNumber evidence="3 17">7.1.1.2</ecNumber>
    </recommendedName>
</protein>
<evidence type="ECO:0000256" key="16">
    <source>
        <dbReference type="ARBA" id="ARBA00049551"/>
    </source>
</evidence>
<evidence type="ECO:0000256" key="3">
    <source>
        <dbReference type="ARBA" id="ARBA00012944"/>
    </source>
</evidence>
<keyword evidence="9 17" id="KW-1278">Translocase</keyword>
<name>A0A8F9RZK9_9ANNE</name>
<dbReference type="PANTHER" id="PTHR46552">
    <property type="entry name" value="NADH-UBIQUINONE OXIDOREDUCTASE CHAIN 2"/>
    <property type="match status" value="1"/>
</dbReference>
<evidence type="ECO:0000256" key="4">
    <source>
        <dbReference type="ARBA" id="ARBA00021008"/>
    </source>
</evidence>
<dbReference type="PRINTS" id="PR01436">
    <property type="entry name" value="NADHDHGNASE2"/>
</dbReference>
<sequence length="326" mass="38302">MMLSPINMMNFCLLFITTLFMMISSSWLGVWVMMEFNMFSFIPLMLMSSMYCEEEGVVKYFITQIIASMLLLWSYIMMMVKLEMNMFKFFMLLALLMKIGSFPCYMWYPNVMKAISWFNCLILSTLQKIGPCLLLLIYFDFNVYMMIIISLMNVIVGGGFGLFQIDLRSLLAYSSISHMGWMMASYSVSYKLVSVIYFMFYLLLSLPIFLMLLTMGIYLLPNLLYTNKDMLINMISVFFMMLSLSGLPPLTGFFPKLLTLLFISKYSITFSFMLVLFSIFSMYMYLSILFSLLFFYFKQYFFKGLLNYKLSMSITISMLMMPLLMI</sequence>
<dbReference type="InterPro" id="IPR050175">
    <property type="entry name" value="Complex_I_Subunit_2"/>
</dbReference>
<evidence type="ECO:0000256" key="6">
    <source>
        <dbReference type="ARBA" id="ARBA00022660"/>
    </source>
</evidence>
<keyword evidence="5" id="KW-0813">Transport</keyword>
<feature type="transmembrane region" description="Helical" evidence="17">
    <location>
        <begin position="270"/>
        <end position="296"/>
    </location>
</feature>
<feature type="transmembrane region" description="Helical" evidence="17">
    <location>
        <begin position="143"/>
        <end position="163"/>
    </location>
</feature>
<dbReference type="GO" id="GO:0005743">
    <property type="term" value="C:mitochondrial inner membrane"/>
    <property type="evidence" value="ECO:0007669"/>
    <property type="project" value="UniProtKB-SubCell"/>
</dbReference>
<evidence type="ECO:0000259" key="18">
    <source>
        <dbReference type="Pfam" id="PF00361"/>
    </source>
</evidence>
<dbReference type="InterPro" id="IPR001750">
    <property type="entry name" value="ND/Mrp_TM"/>
</dbReference>
<organism evidence="19">
    <name type="scientific">Haemadipsa tianmushana</name>
    <dbReference type="NCBI Taxonomy" id="2301367"/>
    <lineage>
        <taxon>Eukaryota</taxon>
        <taxon>Metazoa</taxon>
        <taxon>Spiralia</taxon>
        <taxon>Lophotrochozoa</taxon>
        <taxon>Annelida</taxon>
        <taxon>Clitellata</taxon>
        <taxon>Hirudinea</taxon>
        <taxon>Hirudinida</taxon>
        <taxon>Hirudiniformes</taxon>
        <taxon>Haemadipsidae</taxon>
        <taxon>Haemadipsa</taxon>
    </lineage>
</organism>
<dbReference type="EC" id="7.1.1.2" evidence="3 17"/>
<feature type="transmembrane region" description="Helical" evidence="17">
    <location>
        <begin position="195"/>
        <end position="219"/>
    </location>
</feature>
<feature type="transmembrane region" description="Helical" evidence="17">
    <location>
        <begin position="12"/>
        <end position="34"/>
    </location>
</feature>
<evidence type="ECO:0000256" key="14">
    <source>
        <dbReference type="ARBA" id="ARBA00023128"/>
    </source>
</evidence>
<dbReference type="AlphaFoldDB" id="A0A8F9RZK9"/>
<accession>A0A8F9RZK9</accession>
<dbReference type="GO" id="GO:0008137">
    <property type="term" value="F:NADH dehydrogenase (ubiquinone) activity"/>
    <property type="evidence" value="ECO:0007669"/>
    <property type="project" value="UniProtKB-EC"/>
</dbReference>
<keyword evidence="7 17" id="KW-0812">Transmembrane</keyword>
<evidence type="ECO:0000256" key="15">
    <source>
        <dbReference type="ARBA" id="ARBA00023136"/>
    </source>
</evidence>
<keyword evidence="15 17" id="KW-0472">Membrane</keyword>
<dbReference type="InterPro" id="IPR003917">
    <property type="entry name" value="NADH_UbQ_OxRdtase_chain2"/>
</dbReference>
<evidence type="ECO:0000256" key="17">
    <source>
        <dbReference type="RuleBase" id="RU003403"/>
    </source>
</evidence>
<feature type="transmembrane region" description="Helical" evidence="17">
    <location>
        <begin position="308"/>
        <end position="325"/>
    </location>
</feature>
<comment type="similarity">
    <text evidence="2 17">Belongs to the complex I subunit 2 family.</text>
</comment>
<evidence type="ECO:0000256" key="1">
    <source>
        <dbReference type="ARBA" id="ARBA00004448"/>
    </source>
</evidence>
<evidence type="ECO:0000256" key="10">
    <source>
        <dbReference type="ARBA" id="ARBA00022982"/>
    </source>
</evidence>
<keyword evidence="13 17" id="KW-0830">Ubiquinone</keyword>
<feature type="domain" description="NADH:quinone oxidoreductase/Mrp antiporter transmembrane" evidence="18">
    <location>
        <begin position="24"/>
        <end position="278"/>
    </location>
</feature>
<dbReference type="Pfam" id="PF00361">
    <property type="entry name" value="Proton_antipo_M"/>
    <property type="match status" value="1"/>
</dbReference>
<comment type="function">
    <text evidence="17">Core subunit of the mitochondrial membrane respiratory chain NADH dehydrogenase (Complex I) which catalyzes electron transfer from NADH through the respiratory chain, using ubiquinone as an electron acceptor. Essential for the catalytic activity and assembly of complex I.</text>
</comment>
<reference evidence="19" key="1">
    <citation type="submission" date="2021-05" db="EMBL/GenBank/DDBJ databases">
        <authorList>
            <person name="Shi L."/>
        </authorList>
    </citation>
    <scope>NUCLEOTIDE SEQUENCE</scope>
</reference>
<feature type="transmembrane region" description="Helical" evidence="17">
    <location>
        <begin position="231"/>
        <end position="250"/>
    </location>
</feature>